<dbReference type="Pfam" id="PF00023">
    <property type="entry name" value="Ank"/>
    <property type="match status" value="1"/>
</dbReference>
<dbReference type="PRINTS" id="PR01415">
    <property type="entry name" value="ANKYRIN"/>
</dbReference>
<name>A0A8H4MXW8_9PEZI</name>
<feature type="repeat" description="ANK" evidence="1">
    <location>
        <begin position="83"/>
        <end position="115"/>
    </location>
</feature>
<reference evidence="3 5" key="1">
    <citation type="submission" date="2020-04" db="EMBL/GenBank/DDBJ databases">
        <title>Genome Assembly and Annotation of Botryosphaeria dothidea sdau 11-99, a Latent Pathogen of Apple Fruit Ring Rot in China.</title>
        <authorList>
            <person name="Yu C."/>
            <person name="Diao Y."/>
            <person name="Lu Q."/>
            <person name="Zhao J."/>
            <person name="Cui S."/>
            <person name="Peng C."/>
            <person name="He B."/>
            <person name="Liu H."/>
        </authorList>
    </citation>
    <scope>NUCLEOTIDE SEQUENCE [LARGE SCALE GENOMIC DNA]</scope>
    <source>
        <strain evidence="5">sdau11-99</strain>
        <strain evidence="3">Sdau11-99</strain>
    </source>
</reference>
<dbReference type="EMBL" id="WWBZ02000040">
    <property type="protein sequence ID" value="KAF4305530.1"/>
    <property type="molecule type" value="Genomic_DNA"/>
</dbReference>
<organism evidence="3 5">
    <name type="scientific">Botryosphaeria dothidea</name>
    <dbReference type="NCBI Taxonomy" id="55169"/>
    <lineage>
        <taxon>Eukaryota</taxon>
        <taxon>Fungi</taxon>
        <taxon>Dikarya</taxon>
        <taxon>Ascomycota</taxon>
        <taxon>Pezizomycotina</taxon>
        <taxon>Dothideomycetes</taxon>
        <taxon>Dothideomycetes incertae sedis</taxon>
        <taxon>Botryosphaeriales</taxon>
        <taxon>Botryosphaeriaceae</taxon>
        <taxon>Botryosphaeria</taxon>
    </lineage>
</organism>
<dbReference type="SUPFAM" id="SSF48403">
    <property type="entry name" value="Ankyrin repeat"/>
    <property type="match status" value="1"/>
</dbReference>
<keyword evidence="5" id="KW-1185">Reference proteome</keyword>
<dbReference type="OrthoDB" id="341259at2759"/>
<dbReference type="PANTHER" id="PTHR24133:SF40">
    <property type="entry name" value="ANKYRIN REPEAT DOMAIN 44"/>
    <property type="match status" value="1"/>
</dbReference>
<dbReference type="InterPro" id="IPR001810">
    <property type="entry name" value="F-box_dom"/>
</dbReference>
<protein>
    <recommendedName>
        <fullName evidence="2">F-box domain-containing protein</fullName>
    </recommendedName>
</protein>
<evidence type="ECO:0000256" key="1">
    <source>
        <dbReference type="PROSITE-ProRule" id="PRU00023"/>
    </source>
</evidence>
<sequence length="305" mass="33615">MFLSRLPTELLQKIADELPRIEDMNALSRVDRECYRKINSSVYQRDARLGSCALLWAGKYGRLETAQQSVAAGGRIGNTTGIFRSTPLHIAASFGQVEMARFLIKHGADLFAECTNGLTPLHFAMLKGHVEMVQTLLEAGANPNATSGSIQFTPLHIACFSGRAIMVAILLHHGANVQAKDKNGMTALDWAVRGIVGLGGRCISPIVGWYEQRSVKITATELSRQKHCNCSEALSVVQALVAKHAVRRMSDEEYMRLLWFMETTMCVNGREGEWPAGLHHKRVPREELLALIKNGRSAGSDCTIQ</sequence>
<dbReference type="PROSITE" id="PS50297">
    <property type="entry name" value="ANK_REP_REGION"/>
    <property type="match status" value="3"/>
</dbReference>
<dbReference type="SMART" id="SM00248">
    <property type="entry name" value="ANK"/>
    <property type="match status" value="3"/>
</dbReference>
<feature type="repeat" description="ANK" evidence="1">
    <location>
        <begin position="116"/>
        <end position="148"/>
    </location>
</feature>
<gene>
    <name evidence="4" type="ORF">GTA08_BOTSDO06835</name>
    <name evidence="3" type="ORF">GTA08_BOTSDO11029</name>
</gene>
<evidence type="ECO:0000313" key="3">
    <source>
        <dbReference type="EMBL" id="KAF4301540.1"/>
    </source>
</evidence>
<dbReference type="PROSITE" id="PS50181">
    <property type="entry name" value="FBOX"/>
    <property type="match status" value="1"/>
</dbReference>
<dbReference type="InterPro" id="IPR036770">
    <property type="entry name" value="Ankyrin_rpt-contain_sf"/>
</dbReference>
<dbReference type="PANTHER" id="PTHR24133">
    <property type="entry name" value="ANKYRIN DOMAIN-CONTAINING"/>
    <property type="match status" value="1"/>
</dbReference>
<dbReference type="PROSITE" id="PS50088">
    <property type="entry name" value="ANK_REPEAT"/>
    <property type="match status" value="3"/>
</dbReference>
<dbReference type="InterPro" id="IPR002110">
    <property type="entry name" value="Ankyrin_rpt"/>
</dbReference>
<dbReference type="Gene3D" id="1.25.40.20">
    <property type="entry name" value="Ankyrin repeat-containing domain"/>
    <property type="match status" value="2"/>
</dbReference>
<dbReference type="Proteomes" id="UP000572817">
    <property type="component" value="Unassembled WGS sequence"/>
</dbReference>
<keyword evidence="1" id="KW-0040">ANK repeat</keyword>
<comment type="caution">
    <text evidence="3">The sequence shown here is derived from an EMBL/GenBank/DDBJ whole genome shotgun (WGS) entry which is preliminary data.</text>
</comment>
<dbReference type="AlphaFoldDB" id="A0A8H4MXW8"/>
<dbReference type="EMBL" id="WWBZ02000082">
    <property type="protein sequence ID" value="KAF4301540.1"/>
    <property type="molecule type" value="Genomic_DNA"/>
</dbReference>
<dbReference type="InterPro" id="IPR052391">
    <property type="entry name" value="E3_Ligase-Neurotoxin"/>
</dbReference>
<accession>A0A8H4MXW8</accession>
<feature type="domain" description="F-box" evidence="2">
    <location>
        <begin position="1"/>
        <end position="46"/>
    </location>
</feature>
<evidence type="ECO:0000259" key="2">
    <source>
        <dbReference type="PROSITE" id="PS50181"/>
    </source>
</evidence>
<evidence type="ECO:0000313" key="5">
    <source>
        <dbReference type="Proteomes" id="UP000572817"/>
    </source>
</evidence>
<evidence type="ECO:0000313" key="4">
    <source>
        <dbReference type="EMBL" id="KAF4305530.1"/>
    </source>
</evidence>
<dbReference type="Pfam" id="PF12796">
    <property type="entry name" value="Ank_2"/>
    <property type="match status" value="1"/>
</dbReference>
<proteinExistence type="predicted"/>
<feature type="repeat" description="ANK" evidence="1">
    <location>
        <begin position="150"/>
        <end position="182"/>
    </location>
</feature>